<comment type="subcellular location">
    <subcellularLocation>
        <location evidence="1">Membrane</location>
        <topology evidence="1">Multi-pass membrane protein</topology>
    </subcellularLocation>
</comment>
<organism evidence="10 11">
    <name type="scientific">Candidatus Woesebacteria bacterium GW2011_GWA2_33_28</name>
    <dbReference type="NCBI Taxonomy" id="1618561"/>
    <lineage>
        <taxon>Bacteria</taxon>
        <taxon>Candidatus Woeseibacteriota</taxon>
    </lineage>
</organism>
<feature type="transmembrane region" description="Helical" evidence="8">
    <location>
        <begin position="731"/>
        <end position="749"/>
    </location>
</feature>
<gene>
    <name evidence="10" type="ORF">UR38_C0007G0010</name>
</gene>
<feature type="domain" description="Cation-transporting P-type ATPase N-terminal" evidence="9">
    <location>
        <begin position="1"/>
        <end position="61"/>
    </location>
</feature>
<feature type="transmembrane region" description="Helical" evidence="8">
    <location>
        <begin position="217"/>
        <end position="238"/>
    </location>
</feature>
<keyword evidence="5" id="KW-1278">Translocase</keyword>
<dbReference type="GO" id="GO:0005524">
    <property type="term" value="F:ATP binding"/>
    <property type="evidence" value="ECO:0007669"/>
    <property type="project" value="UniProtKB-KW"/>
</dbReference>
<feature type="transmembrane region" description="Helical" evidence="8">
    <location>
        <begin position="41"/>
        <end position="60"/>
    </location>
</feature>
<proteinExistence type="predicted"/>
<reference evidence="10 11" key="1">
    <citation type="journal article" date="2015" name="Nature">
        <title>rRNA introns, odd ribosomes, and small enigmatic genomes across a large radiation of phyla.</title>
        <authorList>
            <person name="Brown C.T."/>
            <person name="Hug L.A."/>
            <person name="Thomas B.C."/>
            <person name="Sharon I."/>
            <person name="Castelle C.J."/>
            <person name="Singh A."/>
            <person name="Wilkins M.J."/>
            <person name="Williams K.H."/>
            <person name="Banfield J.F."/>
        </authorList>
    </citation>
    <scope>NUCLEOTIDE SEQUENCE [LARGE SCALE GENOMIC DNA]</scope>
</reference>
<dbReference type="EMBL" id="LBOZ01000007">
    <property type="protein sequence ID" value="KKP46882.1"/>
    <property type="molecule type" value="Genomic_DNA"/>
</dbReference>
<dbReference type="InterPro" id="IPR059000">
    <property type="entry name" value="ATPase_P-type_domA"/>
</dbReference>
<dbReference type="InterPro" id="IPR044492">
    <property type="entry name" value="P_typ_ATPase_HD_dom"/>
</dbReference>
<dbReference type="PRINTS" id="PR00120">
    <property type="entry name" value="HATPASE"/>
</dbReference>
<dbReference type="InterPro" id="IPR023299">
    <property type="entry name" value="ATPase_P-typ_cyto_dom_N"/>
</dbReference>
<dbReference type="InterPro" id="IPR001757">
    <property type="entry name" value="P_typ_ATPase"/>
</dbReference>
<dbReference type="SFLD" id="SFLDS00003">
    <property type="entry name" value="Haloacid_Dehalogenase"/>
    <property type="match status" value="1"/>
</dbReference>
<feature type="transmembrane region" description="Helical" evidence="8">
    <location>
        <begin position="666"/>
        <end position="684"/>
    </location>
</feature>
<keyword evidence="2 8" id="KW-0812">Transmembrane</keyword>
<dbReference type="InterPro" id="IPR004014">
    <property type="entry name" value="ATPase_P-typ_cation-transptr_N"/>
</dbReference>
<dbReference type="InterPro" id="IPR023298">
    <property type="entry name" value="ATPase_P-typ_TM_dom_sf"/>
</dbReference>
<dbReference type="PATRIC" id="fig|1618561.3.peg.786"/>
<feature type="transmembrane region" description="Helical" evidence="8">
    <location>
        <begin position="250"/>
        <end position="276"/>
    </location>
</feature>
<evidence type="ECO:0000256" key="4">
    <source>
        <dbReference type="ARBA" id="ARBA00022840"/>
    </source>
</evidence>
<dbReference type="Proteomes" id="UP000033995">
    <property type="component" value="Unassembled WGS sequence"/>
</dbReference>
<dbReference type="SFLD" id="SFLDG00002">
    <property type="entry name" value="C1.7:_P-type_atpase_like"/>
    <property type="match status" value="1"/>
</dbReference>
<evidence type="ECO:0000256" key="6">
    <source>
        <dbReference type="ARBA" id="ARBA00022989"/>
    </source>
</evidence>
<dbReference type="SUPFAM" id="SSF81660">
    <property type="entry name" value="Metal cation-transporting ATPase, ATP-binding domain N"/>
    <property type="match status" value="1"/>
</dbReference>
<dbReference type="SUPFAM" id="SSF81653">
    <property type="entry name" value="Calcium ATPase, transduction domain A"/>
    <property type="match status" value="1"/>
</dbReference>
<dbReference type="InterPro" id="IPR018303">
    <property type="entry name" value="ATPase_P-typ_P_site"/>
</dbReference>
<dbReference type="PROSITE" id="PS00154">
    <property type="entry name" value="ATPASE_E1_E2"/>
    <property type="match status" value="1"/>
</dbReference>
<evidence type="ECO:0000256" key="7">
    <source>
        <dbReference type="ARBA" id="ARBA00023136"/>
    </source>
</evidence>
<dbReference type="InterPro" id="IPR006068">
    <property type="entry name" value="ATPase_P-typ_cation-transptr_C"/>
</dbReference>
<dbReference type="SFLD" id="SFLDF00027">
    <property type="entry name" value="p-type_atpase"/>
    <property type="match status" value="1"/>
</dbReference>
<evidence type="ECO:0000256" key="8">
    <source>
        <dbReference type="SAM" id="Phobius"/>
    </source>
</evidence>
<dbReference type="Gene3D" id="3.40.1110.10">
    <property type="entry name" value="Calcium-transporting ATPase, cytoplasmic domain N"/>
    <property type="match status" value="2"/>
</dbReference>
<keyword evidence="7 8" id="KW-0472">Membrane</keyword>
<dbReference type="InterPro" id="IPR036412">
    <property type="entry name" value="HAD-like_sf"/>
</dbReference>
<dbReference type="Pfam" id="PF00690">
    <property type="entry name" value="Cation_ATPase_N"/>
    <property type="match status" value="1"/>
</dbReference>
<name>A0A0G0CU46_9BACT</name>
<dbReference type="PANTHER" id="PTHR42861">
    <property type="entry name" value="CALCIUM-TRANSPORTING ATPASE"/>
    <property type="match status" value="1"/>
</dbReference>
<feature type="transmembrane region" description="Helical" evidence="8">
    <location>
        <begin position="638"/>
        <end position="660"/>
    </location>
</feature>
<evidence type="ECO:0000256" key="2">
    <source>
        <dbReference type="ARBA" id="ARBA00022692"/>
    </source>
</evidence>
<dbReference type="AlphaFoldDB" id="A0A0G0CU46"/>
<dbReference type="SUPFAM" id="SSF56784">
    <property type="entry name" value="HAD-like"/>
    <property type="match status" value="1"/>
</dbReference>
<evidence type="ECO:0000256" key="3">
    <source>
        <dbReference type="ARBA" id="ARBA00022741"/>
    </source>
</evidence>
<protein>
    <submittedName>
        <fullName evidence="10">Calcium-translocating P-type ATPase, PMCA-type</fullName>
    </submittedName>
</protein>
<dbReference type="Gene3D" id="1.20.1110.10">
    <property type="entry name" value="Calcium-transporting ATPase, transmembrane domain"/>
    <property type="match status" value="3"/>
</dbReference>
<dbReference type="InterPro" id="IPR023214">
    <property type="entry name" value="HAD_sf"/>
</dbReference>
<keyword evidence="3" id="KW-0547">Nucleotide-binding</keyword>
<feature type="transmembrane region" description="Helical" evidence="8">
    <location>
        <begin position="705"/>
        <end position="725"/>
    </location>
</feature>
<feature type="transmembrane region" description="Helical" evidence="8">
    <location>
        <begin position="761"/>
        <end position="780"/>
    </location>
</feature>
<feature type="transmembrane region" description="Helical" evidence="8">
    <location>
        <begin position="66"/>
        <end position="84"/>
    </location>
</feature>
<evidence type="ECO:0000256" key="5">
    <source>
        <dbReference type="ARBA" id="ARBA00022967"/>
    </source>
</evidence>
<dbReference type="Gene3D" id="2.70.150.10">
    <property type="entry name" value="Calcium-transporting ATPase, cytoplasmic transduction domain A"/>
    <property type="match status" value="1"/>
</dbReference>
<dbReference type="NCBIfam" id="TIGR01494">
    <property type="entry name" value="ATPase_P-type"/>
    <property type="match status" value="2"/>
</dbReference>
<sequence>MNIQNLGLDSKVAEKLFAKYGLNQLEGESRFNLLKVFLSQFNNFLIIILIIASIVSLLLGERLDSILIFSIVLMNAFFGFYQEFKAEKSLSLLKSMVESMVRVTRDGKEIEVEAKFLVPGDLIFLEEGSKIPADGKIIKSNHFEVNEASITGESLPVPKKEGDKKMDKVLTGTVVSGGSAYVLIEKTGENTYFGKISTGLKEIKQTKTPLQKKLEQFAKILGILGIVISLVVFGLSYIKTANLFESFLLAVSVAVAAIPEGLPAVMTVILSIGVLLMSKKKAIVRKLDSIEAMGSLNLIATDKTGTLTTNQMRVKEIWHRGKFAFDKILLTSSLCSTASLVKKEGSDFDVLGDTTEGALLIMNEKHDKNSYEEKRSLWRKIEEISFSPITKRMTVVAVHGKEKLVLSKGSPESILSICSHVLVGNTKKLLDEKMKSQLEKQLNVFAKKGLRVIAFSNKIFKEGNLEKNHQFLGFVGIADPLRKEIPEAIGMAHKMGVDVVMITGDGPLTAKVIAKEAGILKKGDEILTGDEIRSYSDEDLLKVLARVKVFARVFPEDKLRIVSLFQKMGKIVAVTGDGVNDALALKKADVGLSMGLTGTDVAKDVSHIILTDDNFATLVDAVLEGRNIFIRIKHAIKYLLSCNIGEVFYVILSLTFNLPLLTPIQLLYINVVTDGLPAISFAFSPGMGKEGKIEGGNNFLNKTDGFYLFAIGLIGMSLAGIMGLLGKNISYIFTTVVFFQHFILLDLFIGRRKFLNSLKYLANPVFIIAFLFPLALHPLIIYNPVLQRAFGLVSISPLNLVEVLAYSFIAFLSARFLGQVKNRLKLVPFASNTFNL</sequence>
<dbReference type="Gene3D" id="3.40.50.1000">
    <property type="entry name" value="HAD superfamily/HAD-like"/>
    <property type="match status" value="2"/>
</dbReference>
<accession>A0A0G0CU46</accession>
<comment type="caution">
    <text evidence="10">The sequence shown here is derived from an EMBL/GenBank/DDBJ whole genome shotgun (WGS) entry which is preliminary data.</text>
</comment>
<dbReference type="SMART" id="SM00831">
    <property type="entry name" value="Cation_ATPase_N"/>
    <property type="match status" value="1"/>
</dbReference>
<evidence type="ECO:0000313" key="11">
    <source>
        <dbReference type="Proteomes" id="UP000033995"/>
    </source>
</evidence>
<dbReference type="Pfam" id="PF00689">
    <property type="entry name" value="Cation_ATPase_C"/>
    <property type="match status" value="1"/>
</dbReference>
<dbReference type="GO" id="GO:0016020">
    <property type="term" value="C:membrane"/>
    <property type="evidence" value="ECO:0007669"/>
    <property type="project" value="UniProtKB-SubCell"/>
</dbReference>
<evidence type="ECO:0000256" key="1">
    <source>
        <dbReference type="ARBA" id="ARBA00004141"/>
    </source>
</evidence>
<keyword evidence="4" id="KW-0067">ATP-binding</keyword>
<evidence type="ECO:0000259" key="9">
    <source>
        <dbReference type="SMART" id="SM00831"/>
    </source>
</evidence>
<dbReference type="SUPFAM" id="SSF81665">
    <property type="entry name" value="Calcium ATPase, transmembrane domain M"/>
    <property type="match status" value="1"/>
</dbReference>
<feature type="transmembrane region" description="Helical" evidence="8">
    <location>
        <begin position="800"/>
        <end position="818"/>
    </location>
</feature>
<dbReference type="PRINTS" id="PR00119">
    <property type="entry name" value="CATATPASE"/>
</dbReference>
<keyword evidence="6 8" id="KW-1133">Transmembrane helix</keyword>
<dbReference type="GO" id="GO:0016887">
    <property type="term" value="F:ATP hydrolysis activity"/>
    <property type="evidence" value="ECO:0007669"/>
    <property type="project" value="InterPro"/>
</dbReference>
<dbReference type="Pfam" id="PF00122">
    <property type="entry name" value="E1-E2_ATPase"/>
    <property type="match status" value="1"/>
</dbReference>
<evidence type="ECO:0000313" key="10">
    <source>
        <dbReference type="EMBL" id="KKP46882.1"/>
    </source>
</evidence>
<dbReference type="InterPro" id="IPR008250">
    <property type="entry name" value="ATPase_P-typ_transduc_dom_A_sf"/>
</dbReference>
<dbReference type="Pfam" id="PF13246">
    <property type="entry name" value="Cation_ATPase"/>
    <property type="match status" value="1"/>
</dbReference>